<dbReference type="NCBIfam" id="TIGR00801">
    <property type="entry name" value="ncs2"/>
    <property type="match status" value="1"/>
</dbReference>
<protein>
    <submittedName>
        <fullName evidence="9">Uracil permease</fullName>
    </submittedName>
</protein>
<feature type="transmembrane region" description="Helical" evidence="8">
    <location>
        <begin position="403"/>
        <end position="425"/>
    </location>
</feature>
<evidence type="ECO:0000256" key="1">
    <source>
        <dbReference type="ARBA" id="ARBA00004651"/>
    </source>
</evidence>
<dbReference type="KEGG" id="cbw:RR42_m0936"/>
<name>A0A0C4Y0D2_9BURK</name>
<feature type="transmembrane region" description="Helical" evidence="8">
    <location>
        <begin position="60"/>
        <end position="76"/>
    </location>
</feature>
<dbReference type="Pfam" id="PF00860">
    <property type="entry name" value="Xan_ur_permease"/>
    <property type="match status" value="1"/>
</dbReference>
<keyword evidence="6 8" id="KW-1133">Transmembrane helix</keyword>
<keyword evidence="7 8" id="KW-0472">Membrane</keyword>
<feature type="transmembrane region" description="Helical" evidence="8">
    <location>
        <begin position="344"/>
        <end position="373"/>
    </location>
</feature>
<proteinExistence type="inferred from homology"/>
<dbReference type="Proteomes" id="UP000031843">
    <property type="component" value="Chromosome main"/>
</dbReference>
<evidence type="ECO:0000256" key="8">
    <source>
        <dbReference type="SAM" id="Phobius"/>
    </source>
</evidence>
<accession>A0A0C4Y0D2</accession>
<keyword evidence="10" id="KW-1185">Reference proteome</keyword>
<feature type="transmembrane region" description="Helical" evidence="8">
    <location>
        <begin position="173"/>
        <end position="190"/>
    </location>
</feature>
<evidence type="ECO:0000256" key="5">
    <source>
        <dbReference type="ARBA" id="ARBA00022692"/>
    </source>
</evidence>
<feature type="transmembrane region" description="Helical" evidence="8">
    <location>
        <begin position="83"/>
        <end position="103"/>
    </location>
</feature>
<evidence type="ECO:0000256" key="7">
    <source>
        <dbReference type="ARBA" id="ARBA00023136"/>
    </source>
</evidence>
<gene>
    <name evidence="9" type="ORF">RR42_m0936</name>
</gene>
<dbReference type="EMBL" id="CP010536">
    <property type="protein sequence ID" value="AJG18347.1"/>
    <property type="molecule type" value="Genomic_DNA"/>
</dbReference>
<dbReference type="GO" id="GO:0042907">
    <property type="term" value="F:xanthine transmembrane transporter activity"/>
    <property type="evidence" value="ECO:0007669"/>
    <property type="project" value="TreeGrafter"/>
</dbReference>
<dbReference type="PANTHER" id="PTHR42810">
    <property type="entry name" value="PURINE PERMEASE C1399.01C-RELATED"/>
    <property type="match status" value="1"/>
</dbReference>
<evidence type="ECO:0000313" key="10">
    <source>
        <dbReference type="Proteomes" id="UP000031843"/>
    </source>
</evidence>
<keyword evidence="4" id="KW-1003">Cell membrane</keyword>
<feature type="transmembrane region" description="Helical" evidence="8">
    <location>
        <begin position="319"/>
        <end position="337"/>
    </location>
</feature>
<evidence type="ECO:0000256" key="6">
    <source>
        <dbReference type="ARBA" id="ARBA00022989"/>
    </source>
</evidence>
<comment type="similarity">
    <text evidence="2">Belongs to the nucleobase:cation symporter-2 (NCS2) (TC 2.A.40) family.</text>
</comment>
<dbReference type="AlphaFoldDB" id="A0A0C4Y0D2"/>
<evidence type="ECO:0000256" key="2">
    <source>
        <dbReference type="ARBA" id="ARBA00008821"/>
    </source>
</evidence>
<dbReference type="GO" id="GO:0005886">
    <property type="term" value="C:plasma membrane"/>
    <property type="evidence" value="ECO:0007669"/>
    <property type="project" value="UniProtKB-SubCell"/>
</dbReference>
<dbReference type="InterPro" id="IPR006043">
    <property type="entry name" value="NCS2"/>
</dbReference>
<feature type="transmembrane region" description="Helical" evidence="8">
    <location>
        <begin position="238"/>
        <end position="260"/>
    </location>
</feature>
<keyword evidence="3" id="KW-0813">Transport</keyword>
<dbReference type="PANTHER" id="PTHR42810:SF4">
    <property type="entry name" value="URIC ACID TRANSPORTER UACT"/>
    <property type="match status" value="1"/>
</dbReference>
<dbReference type="InterPro" id="IPR006042">
    <property type="entry name" value="Xan_ur_permease"/>
</dbReference>
<keyword evidence="5 8" id="KW-0812">Transmembrane</keyword>
<organism evidence="9 10">
    <name type="scientific">Cupriavidus basilensis</name>
    <dbReference type="NCBI Taxonomy" id="68895"/>
    <lineage>
        <taxon>Bacteria</taxon>
        <taxon>Pseudomonadati</taxon>
        <taxon>Pseudomonadota</taxon>
        <taxon>Betaproteobacteria</taxon>
        <taxon>Burkholderiales</taxon>
        <taxon>Burkholderiaceae</taxon>
        <taxon>Cupriavidus</taxon>
    </lineage>
</organism>
<dbReference type="RefSeq" id="WP_043344496.1">
    <property type="nucleotide sequence ID" value="NZ_CP010536.1"/>
</dbReference>
<evidence type="ECO:0000256" key="4">
    <source>
        <dbReference type="ARBA" id="ARBA00022475"/>
    </source>
</evidence>
<dbReference type="STRING" id="68895.RR42_m0936"/>
<reference evidence="9 10" key="1">
    <citation type="journal article" date="2015" name="Genome Announc.">
        <title>Complete Genome Sequence of Cupriavidus basilensis 4G11, Isolated from the Oak Ridge Field Research Center Site.</title>
        <authorList>
            <person name="Ray J."/>
            <person name="Waters R.J."/>
            <person name="Skerker J.M."/>
            <person name="Kuehl J.V."/>
            <person name="Price M.N."/>
            <person name="Huang J."/>
            <person name="Chakraborty R."/>
            <person name="Arkin A.P."/>
            <person name="Deutschbauer A."/>
        </authorList>
    </citation>
    <scope>NUCLEOTIDE SEQUENCE [LARGE SCALE GENOMIC DNA]</scope>
    <source>
        <strain evidence="9">4G11</strain>
    </source>
</reference>
<dbReference type="PROSITE" id="PS01116">
    <property type="entry name" value="XANTH_URACIL_PERMASE"/>
    <property type="match status" value="1"/>
</dbReference>
<feature type="transmembrane region" description="Helical" evidence="8">
    <location>
        <begin position="145"/>
        <end position="167"/>
    </location>
</feature>
<dbReference type="OrthoDB" id="9779092at2"/>
<evidence type="ECO:0000313" key="9">
    <source>
        <dbReference type="EMBL" id="AJG18347.1"/>
    </source>
</evidence>
<evidence type="ECO:0000256" key="3">
    <source>
        <dbReference type="ARBA" id="ARBA00022448"/>
    </source>
</evidence>
<sequence>MGNNEDAGFLPKWRLKTHGVIAPDERLPAGQTLLAGIQHVVAMFGSTAIAPILMGFNPNIAILFSGIGTLIFFLCVRGRVPSYLGSSFAFIAVVIAATGYAGSGPNANIPVALGGIIAAGVLYLLIGLVVQAVGYRWVERLMPPVVTGAIVAAIGLNLAPVAVKAVSGAPLDTWVGLATVLAVGVVAVHAPGMLRRLPVLVGGLFGYVLYYVCTNGLGMGKGIDFSGVAAAAWFGLPVFSTPVFQASAMLLIAPVAIVLVAENLGHIKAISVMTGRNLDPYIGRAFIGDGIATIISAGGGGTGVTTYAENMGVMAVTKIYSTLIFVVAAVVALVLGFSPKFGALILTIPGPVIGGLTIVVFGLIAATAGRIWVQNKVDFSSSRNLITVGATLTVAAGDLTLKLGGMTLGGIGTATFGAILLYHLLGSRKAEPEAEAEA</sequence>
<feature type="transmembrane region" description="Helical" evidence="8">
    <location>
        <begin position="281"/>
        <end position="299"/>
    </location>
</feature>
<feature type="transmembrane region" description="Helical" evidence="8">
    <location>
        <begin position="197"/>
        <end position="218"/>
    </location>
</feature>
<feature type="transmembrane region" description="Helical" evidence="8">
    <location>
        <begin position="109"/>
        <end position="133"/>
    </location>
</feature>
<comment type="subcellular location">
    <subcellularLocation>
        <location evidence="1">Cell membrane</location>
        <topology evidence="1">Multi-pass membrane protein</topology>
    </subcellularLocation>
</comment>